<organism evidence="3 4">
    <name type="scientific">Salegentibacter mishustinae</name>
    <dbReference type="NCBI Taxonomy" id="270918"/>
    <lineage>
        <taxon>Bacteria</taxon>
        <taxon>Pseudomonadati</taxon>
        <taxon>Bacteroidota</taxon>
        <taxon>Flavobacteriia</taxon>
        <taxon>Flavobacteriales</taxon>
        <taxon>Flavobacteriaceae</taxon>
        <taxon>Salegentibacter</taxon>
    </lineage>
</organism>
<dbReference type="AlphaFoldDB" id="A0A0Q9ZCC0"/>
<reference evidence="3" key="1">
    <citation type="submission" date="2015-10" db="EMBL/GenBank/DDBJ databases">
        <title>Draft genome sequence of Salegentibacter mishustinae KCTC 12263.</title>
        <authorList>
            <person name="Lin W."/>
            <person name="Zheng Q."/>
        </authorList>
    </citation>
    <scope>NUCLEOTIDE SEQUENCE [LARGE SCALE GENOMIC DNA]</scope>
    <source>
        <strain evidence="3">KCTC 12263</strain>
    </source>
</reference>
<dbReference type="EMBL" id="LKTP01000001">
    <property type="protein sequence ID" value="KRG30725.1"/>
    <property type="molecule type" value="Genomic_DNA"/>
</dbReference>
<keyword evidence="4" id="KW-1185">Reference proteome</keyword>
<dbReference type="PANTHER" id="PTHR38342:SF2">
    <property type="entry name" value="INNER MEMBRANE OR EXPORTED"/>
    <property type="match status" value="1"/>
</dbReference>
<feature type="chain" id="PRO_5006389326" description="DUF302 domain-containing protein" evidence="1">
    <location>
        <begin position="22"/>
        <end position="297"/>
    </location>
</feature>
<evidence type="ECO:0000313" key="3">
    <source>
        <dbReference type="EMBL" id="KRG30725.1"/>
    </source>
</evidence>
<comment type="caution">
    <text evidence="3">The sequence shown here is derived from an EMBL/GenBank/DDBJ whole genome shotgun (WGS) entry which is preliminary data.</text>
</comment>
<dbReference type="Proteomes" id="UP000051643">
    <property type="component" value="Unassembled WGS sequence"/>
</dbReference>
<feature type="signal peptide" evidence="1">
    <location>
        <begin position="1"/>
        <end position="21"/>
    </location>
</feature>
<sequence length="297" mass="34078">MKSLLKYFFLVFFCGIQLAMAQEKDKDHLMLTRSDYSFDETNLRLAKTLKQNNSITLFTEIRHSEKAAEAGLELSDKSLFIFGNPKQGTLLMQCDQLAGLDLPLKILVYTKDDETHITYSSINYLKKRYELKKAKNLRLINKGLKKIASKASGNRVKKSGKFKLEKHQGIISEISEFDFNTTYERLVSAIETNPNLKIFSEIDHFKNAEEINLGLRPTRLIIFGNPKIGTPIMQQNAKIALELPVKFLVWRDEAGVVKISYNDPVFLAERFKITNNIPELETMKNTLENLSRNASKY</sequence>
<feature type="domain" description="DUF302" evidence="2">
    <location>
        <begin position="61"/>
        <end position="119"/>
    </location>
</feature>
<dbReference type="CDD" id="cd14797">
    <property type="entry name" value="DUF302"/>
    <property type="match status" value="2"/>
</dbReference>
<evidence type="ECO:0000259" key="2">
    <source>
        <dbReference type="Pfam" id="PF03625"/>
    </source>
</evidence>
<dbReference type="InterPro" id="IPR005180">
    <property type="entry name" value="DUF302"/>
</dbReference>
<name>A0A0Q9ZCC0_9FLAO</name>
<dbReference type="Pfam" id="PF03625">
    <property type="entry name" value="DUF302"/>
    <property type="match status" value="2"/>
</dbReference>
<proteinExistence type="predicted"/>
<protein>
    <recommendedName>
        <fullName evidence="2">DUF302 domain-containing protein</fullName>
    </recommendedName>
</protein>
<dbReference type="Gene3D" id="3.30.310.70">
    <property type="entry name" value="TT1751-like domain"/>
    <property type="match status" value="2"/>
</dbReference>
<accession>A0A0Q9ZCC0</accession>
<evidence type="ECO:0000256" key="1">
    <source>
        <dbReference type="SAM" id="SignalP"/>
    </source>
</evidence>
<dbReference type="STRING" id="270918.APR42_02360"/>
<dbReference type="PANTHER" id="PTHR38342">
    <property type="entry name" value="SLR5037 PROTEIN"/>
    <property type="match status" value="1"/>
</dbReference>
<feature type="domain" description="DUF302" evidence="2">
    <location>
        <begin position="202"/>
        <end position="264"/>
    </location>
</feature>
<dbReference type="OrthoDB" id="9799367at2"/>
<dbReference type="InterPro" id="IPR035923">
    <property type="entry name" value="TT1751-like_sf"/>
</dbReference>
<dbReference type="SUPFAM" id="SSF103247">
    <property type="entry name" value="TT1751-like"/>
    <property type="match status" value="2"/>
</dbReference>
<gene>
    <name evidence="3" type="ORF">APR42_02360</name>
</gene>
<dbReference type="RefSeq" id="WP_057480548.1">
    <property type="nucleotide sequence ID" value="NZ_LLKN01000001.1"/>
</dbReference>
<keyword evidence="1" id="KW-0732">Signal</keyword>
<evidence type="ECO:0000313" key="4">
    <source>
        <dbReference type="Proteomes" id="UP000051643"/>
    </source>
</evidence>